<keyword evidence="3" id="KW-1185">Reference proteome</keyword>
<feature type="region of interest" description="Disordered" evidence="1">
    <location>
        <begin position="231"/>
        <end position="250"/>
    </location>
</feature>
<dbReference type="Gene3D" id="3.40.50.300">
    <property type="entry name" value="P-loop containing nucleotide triphosphate hydrolases"/>
    <property type="match status" value="1"/>
</dbReference>
<evidence type="ECO:0000313" key="3">
    <source>
        <dbReference type="Proteomes" id="UP000546642"/>
    </source>
</evidence>
<gene>
    <name evidence="2" type="ORF">HNR23_000401</name>
</gene>
<proteinExistence type="predicted"/>
<feature type="compositionally biased region" description="Low complexity" evidence="1">
    <location>
        <begin position="240"/>
        <end position="250"/>
    </location>
</feature>
<sequence length="250" mass="26263">MSFVVTISATFGSGGSVIGPAVAERLGVPFLDRAIPGAVARQIGCTLEDALEHDDRAATGFERLIASAARLPTVTLGSVDTTFIGATDAQGRLLYDQEFVDQTEKVICEVAATGAVILGRAAAVVLAGHTTALHVRLDAAKRRRLAQAARMREASQAEALLLGADREAAEAAWQPPTMRDLEDNDRARTAYVRRFYRVDPSSPSLYHLVVDSTAIGGSACVDVIERLARDRAGESGGTTGSATGTAPETP</sequence>
<dbReference type="AlphaFoldDB" id="A0A7W9YF73"/>
<evidence type="ECO:0000313" key="2">
    <source>
        <dbReference type="EMBL" id="MBB6170341.1"/>
    </source>
</evidence>
<evidence type="ECO:0000256" key="1">
    <source>
        <dbReference type="SAM" id="MobiDB-lite"/>
    </source>
</evidence>
<dbReference type="EMBL" id="JACHDS010000001">
    <property type="protein sequence ID" value="MBB6170341.1"/>
    <property type="molecule type" value="Genomic_DNA"/>
</dbReference>
<name>A0A7W9YF73_9ACTN</name>
<dbReference type="Proteomes" id="UP000546642">
    <property type="component" value="Unassembled WGS sequence"/>
</dbReference>
<dbReference type="Pfam" id="PF13189">
    <property type="entry name" value="Cytidylate_kin2"/>
    <property type="match status" value="1"/>
</dbReference>
<dbReference type="InterPro" id="IPR027417">
    <property type="entry name" value="P-loop_NTPase"/>
</dbReference>
<accession>A0A7W9YF73</accession>
<comment type="caution">
    <text evidence="2">The sequence shown here is derived from an EMBL/GenBank/DDBJ whole genome shotgun (WGS) entry which is preliminary data.</text>
</comment>
<organism evidence="2 3">
    <name type="scientific">Nocardiopsis mwathae</name>
    <dbReference type="NCBI Taxonomy" id="1472723"/>
    <lineage>
        <taxon>Bacteria</taxon>
        <taxon>Bacillati</taxon>
        <taxon>Actinomycetota</taxon>
        <taxon>Actinomycetes</taxon>
        <taxon>Streptosporangiales</taxon>
        <taxon>Nocardiopsidaceae</taxon>
        <taxon>Nocardiopsis</taxon>
    </lineage>
</organism>
<dbReference type="RefSeq" id="WP_184072928.1">
    <property type="nucleotide sequence ID" value="NZ_JACHDS010000001.1"/>
</dbReference>
<reference evidence="2 3" key="1">
    <citation type="submission" date="2020-08" db="EMBL/GenBank/DDBJ databases">
        <title>Sequencing the genomes of 1000 actinobacteria strains.</title>
        <authorList>
            <person name="Klenk H.-P."/>
        </authorList>
    </citation>
    <scope>NUCLEOTIDE SEQUENCE [LARGE SCALE GENOMIC DNA]</scope>
    <source>
        <strain evidence="2 3">DSM 46659</strain>
    </source>
</reference>
<protein>
    <submittedName>
        <fullName evidence="2">Cytidylate kinase</fullName>
    </submittedName>
</protein>
<keyword evidence="2" id="KW-0808">Transferase</keyword>
<dbReference type="GO" id="GO:0016301">
    <property type="term" value="F:kinase activity"/>
    <property type="evidence" value="ECO:0007669"/>
    <property type="project" value="UniProtKB-KW"/>
</dbReference>
<keyword evidence="2" id="KW-0418">Kinase</keyword>